<gene>
    <name evidence="2" type="ORF">PXEA_LOCUS20360</name>
</gene>
<sequence length="153" mass="16992">MSAKIVELPCSLSQKNSRIWSVFELDEARLQAVEKVVLPDNINLKTTLLSLPSNSLPIGLYAVLFNVTMILPVGQPVISTVITAYLRVTPSKLMIQFTPTNQVLITVGLVQKEFCLTPGSFSYDPDLNNKSADQASIQGFRKVLFNYIPKTYI</sequence>
<evidence type="ECO:0000259" key="1">
    <source>
        <dbReference type="Pfam" id="PF02010"/>
    </source>
</evidence>
<dbReference type="Proteomes" id="UP000784294">
    <property type="component" value="Unassembled WGS sequence"/>
</dbReference>
<keyword evidence="3" id="KW-1185">Reference proteome</keyword>
<comment type="caution">
    <text evidence="2">The sequence shown here is derived from an EMBL/GenBank/DDBJ whole genome shotgun (WGS) entry which is preliminary data.</text>
</comment>
<dbReference type="InterPro" id="IPR002859">
    <property type="entry name" value="PKD/REJ-like"/>
</dbReference>
<dbReference type="EMBL" id="CAAALY010083671">
    <property type="protein sequence ID" value="VEL26920.1"/>
    <property type="molecule type" value="Genomic_DNA"/>
</dbReference>
<protein>
    <recommendedName>
        <fullName evidence="1">PKD/REJ-like domain-containing protein</fullName>
    </recommendedName>
</protein>
<feature type="domain" description="PKD/REJ-like" evidence="1">
    <location>
        <begin position="6"/>
        <end position="133"/>
    </location>
</feature>
<organism evidence="2 3">
    <name type="scientific">Protopolystoma xenopodis</name>
    <dbReference type="NCBI Taxonomy" id="117903"/>
    <lineage>
        <taxon>Eukaryota</taxon>
        <taxon>Metazoa</taxon>
        <taxon>Spiralia</taxon>
        <taxon>Lophotrochozoa</taxon>
        <taxon>Platyhelminthes</taxon>
        <taxon>Monogenea</taxon>
        <taxon>Polyopisthocotylea</taxon>
        <taxon>Polystomatidea</taxon>
        <taxon>Polystomatidae</taxon>
        <taxon>Protopolystoma</taxon>
    </lineage>
</organism>
<accession>A0A3S5ALQ6</accession>
<dbReference type="OrthoDB" id="444119at2759"/>
<name>A0A3S5ALQ6_9PLAT</name>
<proteinExistence type="predicted"/>
<evidence type="ECO:0000313" key="2">
    <source>
        <dbReference type="EMBL" id="VEL26920.1"/>
    </source>
</evidence>
<dbReference type="AlphaFoldDB" id="A0A3S5ALQ6"/>
<reference evidence="2" key="1">
    <citation type="submission" date="2018-11" db="EMBL/GenBank/DDBJ databases">
        <authorList>
            <consortium name="Pathogen Informatics"/>
        </authorList>
    </citation>
    <scope>NUCLEOTIDE SEQUENCE</scope>
</reference>
<evidence type="ECO:0000313" key="3">
    <source>
        <dbReference type="Proteomes" id="UP000784294"/>
    </source>
</evidence>
<dbReference type="Pfam" id="PF02010">
    <property type="entry name" value="REJ"/>
    <property type="match status" value="1"/>
</dbReference>